<keyword evidence="2" id="KW-0472">Membrane</keyword>
<reference evidence="3" key="1">
    <citation type="submission" date="2022-10" db="EMBL/GenBank/DDBJ databases">
        <title>The complete genomes of actinobacterial strains from the NBC collection.</title>
        <authorList>
            <person name="Joergensen T.S."/>
            <person name="Alvarez Arevalo M."/>
            <person name="Sterndorff E.B."/>
            <person name="Faurdal D."/>
            <person name="Vuksanovic O."/>
            <person name="Mourched A.-S."/>
            <person name="Charusanti P."/>
            <person name="Shaw S."/>
            <person name="Blin K."/>
            <person name="Weber T."/>
        </authorList>
    </citation>
    <scope>NUCLEOTIDE SEQUENCE</scope>
    <source>
        <strain evidence="3">NBC_00008</strain>
    </source>
</reference>
<keyword evidence="2" id="KW-1133">Transmembrane helix</keyword>
<evidence type="ECO:0000256" key="1">
    <source>
        <dbReference type="SAM" id="MobiDB-lite"/>
    </source>
</evidence>
<accession>A0AAU2VTD1</accession>
<organism evidence="3">
    <name type="scientific">Streptomyces sp. NBC_00008</name>
    <dbReference type="NCBI Taxonomy" id="2903610"/>
    <lineage>
        <taxon>Bacteria</taxon>
        <taxon>Bacillati</taxon>
        <taxon>Actinomycetota</taxon>
        <taxon>Actinomycetes</taxon>
        <taxon>Kitasatosporales</taxon>
        <taxon>Streptomycetaceae</taxon>
        <taxon>Streptomyces</taxon>
    </lineage>
</organism>
<dbReference type="AlphaFoldDB" id="A0AAU2VTD1"/>
<dbReference type="EMBL" id="CP108313">
    <property type="protein sequence ID" value="WTW70841.1"/>
    <property type="molecule type" value="Genomic_DNA"/>
</dbReference>
<feature type="transmembrane region" description="Helical" evidence="2">
    <location>
        <begin position="47"/>
        <end position="67"/>
    </location>
</feature>
<feature type="compositionally biased region" description="Gly residues" evidence="1">
    <location>
        <begin position="121"/>
        <end position="141"/>
    </location>
</feature>
<feature type="compositionally biased region" description="Basic residues" evidence="1">
    <location>
        <begin position="149"/>
        <end position="162"/>
    </location>
</feature>
<name>A0AAU2VTD1_9ACTN</name>
<evidence type="ECO:0000256" key="2">
    <source>
        <dbReference type="SAM" id="Phobius"/>
    </source>
</evidence>
<proteinExistence type="predicted"/>
<gene>
    <name evidence="3" type="ORF">OG398_22545</name>
</gene>
<keyword evidence="2" id="KW-0812">Transmembrane</keyword>
<protein>
    <submittedName>
        <fullName evidence="3">Uncharacterized protein</fullName>
    </submittedName>
</protein>
<feature type="region of interest" description="Disordered" evidence="1">
    <location>
        <begin position="104"/>
        <end position="162"/>
    </location>
</feature>
<sequence length="162" mass="16377">MLMPSSLENRSALPEGGGGTTVCAEEALKGVERARERARIEAGLAPAWYGPAAAVTLVLPSVVQAWSSDRGGWATAVALLVSLLGLAAVFALVRAARRAGGSTGDAFPLFAPEPEPDRASGGSGGGPGGGRLLLGIGGRGGYDPDHGVRRSGARRVGRLPRP</sequence>
<evidence type="ECO:0000313" key="3">
    <source>
        <dbReference type="EMBL" id="WTW70841.1"/>
    </source>
</evidence>
<feature type="transmembrane region" description="Helical" evidence="2">
    <location>
        <begin position="73"/>
        <end position="93"/>
    </location>
</feature>